<name>A0AAV2H478_LYMST</name>
<comment type="caution">
    <text evidence="3">The sequence shown here is derived from an EMBL/GenBank/DDBJ whole genome shotgun (WGS) entry which is preliminary data.</text>
</comment>
<dbReference type="Pfam" id="PF00582">
    <property type="entry name" value="Usp"/>
    <property type="match status" value="1"/>
</dbReference>
<evidence type="ECO:0000259" key="2">
    <source>
        <dbReference type="Pfam" id="PF00582"/>
    </source>
</evidence>
<dbReference type="Proteomes" id="UP001497497">
    <property type="component" value="Unassembled WGS sequence"/>
</dbReference>
<feature type="domain" description="UspA" evidence="2">
    <location>
        <begin position="36"/>
        <end position="173"/>
    </location>
</feature>
<dbReference type="PANTHER" id="PTHR46989:SF3">
    <property type="entry name" value="USPA DOMAIN-CONTAINING PROTEIN"/>
    <property type="match status" value="1"/>
</dbReference>
<sequence>MVDSMFSGIHEQTVWSLKSSVMRMVTNTMGQQEIVVLLAVDGGDDSEYAFHWYVSHFHKAENRLLLVHCPETYANVTMMSPGKVQELIKECEAKVKSIQDKFLEKMKSHGIQGEFIRLNGEKPGYQIVECAINKKATFIVTGTRGQSKVRRTIMGSVSDYIIHHSPIPVLVCRHRSPWEIEKEEKKRVEREMKEKEKGNKEHKEFRREEKKH</sequence>
<feature type="region of interest" description="Disordered" evidence="1">
    <location>
        <begin position="182"/>
        <end position="212"/>
    </location>
</feature>
<dbReference type="InterPro" id="IPR006015">
    <property type="entry name" value="Universal_stress_UspA"/>
</dbReference>
<dbReference type="PANTHER" id="PTHR46989">
    <property type="entry name" value="USP DOMAIN-CONTAINING PROTEIN"/>
    <property type="match status" value="1"/>
</dbReference>
<accession>A0AAV2H478</accession>
<proteinExistence type="predicted"/>
<dbReference type="SUPFAM" id="SSF52402">
    <property type="entry name" value="Adenine nucleotide alpha hydrolases-like"/>
    <property type="match status" value="1"/>
</dbReference>
<evidence type="ECO:0000313" key="3">
    <source>
        <dbReference type="EMBL" id="CAL1527024.1"/>
    </source>
</evidence>
<keyword evidence="4" id="KW-1185">Reference proteome</keyword>
<dbReference type="EMBL" id="CAXITT010000011">
    <property type="protein sequence ID" value="CAL1527024.1"/>
    <property type="molecule type" value="Genomic_DNA"/>
</dbReference>
<dbReference type="AlphaFoldDB" id="A0AAV2H478"/>
<dbReference type="InterPro" id="IPR006016">
    <property type="entry name" value="UspA"/>
</dbReference>
<reference evidence="3 4" key="1">
    <citation type="submission" date="2024-04" db="EMBL/GenBank/DDBJ databases">
        <authorList>
            <consortium name="Genoscope - CEA"/>
            <person name="William W."/>
        </authorList>
    </citation>
    <scope>NUCLEOTIDE SEQUENCE [LARGE SCALE GENOMIC DNA]</scope>
</reference>
<protein>
    <recommendedName>
        <fullName evidence="2">UspA domain-containing protein</fullName>
    </recommendedName>
</protein>
<dbReference type="InterPro" id="IPR014729">
    <property type="entry name" value="Rossmann-like_a/b/a_fold"/>
</dbReference>
<organism evidence="3 4">
    <name type="scientific">Lymnaea stagnalis</name>
    <name type="common">Great pond snail</name>
    <name type="synonym">Helix stagnalis</name>
    <dbReference type="NCBI Taxonomy" id="6523"/>
    <lineage>
        <taxon>Eukaryota</taxon>
        <taxon>Metazoa</taxon>
        <taxon>Spiralia</taxon>
        <taxon>Lophotrochozoa</taxon>
        <taxon>Mollusca</taxon>
        <taxon>Gastropoda</taxon>
        <taxon>Heterobranchia</taxon>
        <taxon>Euthyneura</taxon>
        <taxon>Panpulmonata</taxon>
        <taxon>Hygrophila</taxon>
        <taxon>Lymnaeoidea</taxon>
        <taxon>Lymnaeidae</taxon>
        <taxon>Lymnaea</taxon>
    </lineage>
</organism>
<evidence type="ECO:0000256" key="1">
    <source>
        <dbReference type="SAM" id="MobiDB-lite"/>
    </source>
</evidence>
<dbReference type="Gene3D" id="3.40.50.620">
    <property type="entry name" value="HUPs"/>
    <property type="match status" value="1"/>
</dbReference>
<dbReference type="PRINTS" id="PR01438">
    <property type="entry name" value="UNVRSLSTRESS"/>
</dbReference>
<gene>
    <name evidence="3" type="ORF">GSLYS_00001201001</name>
</gene>
<evidence type="ECO:0000313" key="4">
    <source>
        <dbReference type="Proteomes" id="UP001497497"/>
    </source>
</evidence>
<dbReference type="CDD" id="cd23659">
    <property type="entry name" value="USP_At3g01520-like"/>
    <property type="match status" value="1"/>
</dbReference>